<evidence type="ECO:0000256" key="2">
    <source>
        <dbReference type="ARBA" id="ARBA00002610"/>
    </source>
</evidence>
<evidence type="ECO:0000313" key="19">
    <source>
        <dbReference type="Proteomes" id="UP000190460"/>
    </source>
</evidence>
<evidence type="ECO:0000256" key="13">
    <source>
        <dbReference type="ARBA" id="ARBA00023016"/>
    </source>
</evidence>
<sequence length="476" mass="50190">MTYKPASRIRLLQWLLAGVICLSVSVQARSLPEFTELVKTNGPAVVNITTSHKQKTTPELPSDAPGYEEPFDELMKRFFGNPGGGGGVPDDFGADARGSGFVLSGDGYIITNHHVVDGADEILVKLNDRREFTAKLIGSDKRSDVALLKIEAMNLPTLKIGDSGTIEVGEWVLAIGSPFGFESSATSGIVSATGRNLPTDTYVPFIQTDVAINPGNSGGPLFNLDGEVVGVNSQIYSRSGGFMGVSFAIPINIVMDVVSQLKNNGKVSRGWIGVYIQEVDQNLAQSFGMTTPTGALVTQVIPEGPANNILQLGDVIIELNGKSVANAGSLPAMVGTVSPGQSVKLTVIRNREQQEVELKIGELPGEEGAAQATPEEEPKADLEGVEVLGMQLTAIDDSIREALGLAVGGVLVEKIQGDPAQRAGINAGDVVTLLDGKPVTSPEEVKQIASEIEPGKTVAVLVYREGAARFMAMKVE</sequence>
<dbReference type="AlphaFoldDB" id="A0A1T4W5X4"/>
<evidence type="ECO:0000256" key="12">
    <source>
        <dbReference type="ARBA" id="ARBA00022825"/>
    </source>
</evidence>
<dbReference type="SUPFAM" id="SSF50156">
    <property type="entry name" value="PDZ domain-like"/>
    <property type="match status" value="2"/>
</dbReference>
<keyword evidence="12" id="KW-0720">Serine protease</keyword>
<feature type="active site" description="Charge relay system" evidence="15">
    <location>
        <position position="114"/>
    </location>
</feature>
<dbReference type="Proteomes" id="UP000190460">
    <property type="component" value="Unassembled WGS sequence"/>
</dbReference>
<dbReference type="GO" id="GO:0006508">
    <property type="term" value="P:proteolysis"/>
    <property type="evidence" value="ECO:0007669"/>
    <property type="project" value="UniProtKB-KW"/>
</dbReference>
<evidence type="ECO:0000256" key="14">
    <source>
        <dbReference type="ARBA" id="ARBA00032850"/>
    </source>
</evidence>
<dbReference type="EMBL" id="FUYB01000003">
    <property type="protein sequence ID" value="SKA72643.1"/>
    <property type="molecule type" value="Genomic_DNA"/>
</dbReference>
<dbReference type="FunFam" id="2.40.10.120:FF:000007">
    <property type="entry name" value="Periplasmic serine endoprotease DegP-like"/>
    <property type="match status" value="1"/>
</dbReference>
<dbReference type="PRINTS" id="PR00834">
    <property type="entry name" value="PROTEASES2C"/>
</dbReference>
<feature type="domain" description="PDZ" evidence="17">
    <location>
        <begin position="392"/>
        <end position="466"/>
    </location>
</feature>
<organism evidence="18 19">
    <name type="scientific">Thiothrix eikelboomii</name>
    <dbReference type="NCBI Taxonomy" id="92487"/>
    <lineage>
        <taxon>Bacteria</taxon>
        <taxon>Pseudomonadati</taxon>
        <taxon>Pseudomonadota</taxon>
        <taxon>Gammaproteobacteria</taxon>
        <taxon>Thiotrichales</taxon>
        <taxon>Thiotrichaceae</taxon>
        <taxon>Thiothrix</taxon>
    </lineage>
</organism>
<feature type="binding site" evidence="16">
    <location>
        <position position="114"/>
    </location>
    <ligand>
        <name>substrate</name>
    </ligand>
</feature>
<comment type="subcellular location">
    <subcellularLocation>
        <location evidence="3">Periplasm</location>
    </subcellularLocation>
</comment>
<evidence type="ECO:0000256" key="6">
    <source>
        <dbReference type="ARBA" id="ARBA00013958"/>
    </source>
</evidence>
<feature type="binding site" evidence="16">
    <location>
        <position position="144"/>
    </location>
    <ligand>
        <name>substrate</name>
    </ligand>
</feature>
<dbReference type="CDD" id="cd10839">
    <property type="entry name" value="cpPDZ1_DegP-like"/>
    <property type="match status" value="1"/>
</dbReference>
<dbReference type="NCBIfam" id="TIGR02037">
    <property type="entry name" value="degP_htrA_DO"/>
    <property type="match status" value="1"/>
</dbReference>
<evidence type="ECO:0000256" key="3">
    <source>
        <dbReference type="ARBA" id="ARBA00004418"/>
    </source>
</evidence>
<evidence type="ECO:0000256" key="7">
    <source>
        <dbReference type="ARBA" id="ARBA00022670"/>
    </source>
</evidence>
<dbReference type="Gene3D" id="2.30.42.10">
    <property type="match status" value="2"/>
</dbReference>
<evidence type="ECO:0000256" key="4">
    <source>
        <dbReference type="ARBA" id="ARBA00010541"/>
    </source>
</evidence>
<keyword evidence="19" id="KW-1185">Reference proteome</keyword>
<dbReference type="InterPro" id="IPR011782">
    <property type="entry name" value="Pept_S1C_Do"/>
</dbReference>
<keyword evidence="8" id="KW-0732">Signal</keyword>
<evidence type="ECO:0000256" key="15">
    <source>
        <dbReference type="PIRSR" id="PIRSR611782-1"/>
    </source>
</evidence>
<evidence type="ECO:0000256" key="10">
    <source>
        <dbReference type="ARBA" id="ARBA00022764"/>
    </source>
</evidence>
<evidence type="ECO:0000259" key="17">
    <source>
        <dbReference type="PROSITE" id="PS50106"/>
    </source>
</evidence>
<dbReference type="PROSITE" id="PS50106">
    <property type="entry name" value="PDZ"/>
    <property type="match status" value="2"/>
</dbReference>
<dbReference type="GO" id="GO:0004252">
    <property type="term" value="F:serine-type endopeptidase activity"/>
    <property type="evidence" value="ECO:0007669"/>
    <property type="project" value="InterPro"/>
</dbReference>
<dbReference type="Pfam" id="PF13365">
    <property type="entry name" value="Trypsin_2"/>
    <property type="match status" value="1"/>
</dbReference>
<dbReference type="InterPro" id="IPR009003">
    <property type="entry name" value="Peptidase_S1_PA"/>
</dbReference>
<accession>A0A1T4W5X4</accession>
<dbReference type="InterPro" id="IPR001940">
    <property type="entry name" value="Peptidase_S1C"/>
</dbReference>
<dbReference type="SMART" id="SM00228">
    <property type="entry name" value="PDZ"/>
    <property type="match status" value="2"/>
</dbReference>
<evidence type="ECO:0000256" key="9">
    <source>
        <dbReference type="ARBA" id="ARBA00022737"/>
    </source>
</evidence>
<keyword evidence="13" id="KW-0346">Stress response</keyword>
<evidence type="ECO:0000256" key="1">
    <source>
        <dbReference type="ARBA" id="ARBA00001772"/>
    </source>
</evidence>
<comment type="function">
    <text evidence="2">Might be efficient in the degradation of transiently denatured and unfolded proteins which accumulate in the periplasm following stress conditions.</text>
</comment>
<dbReference type="PANTHER" id="PTHR22939:SF130">
    <property type="entry name" value="PERIPLASMIC SERINE ENDOPROTEASE DEGP-LIKE-RELATED"/>
    <property type="match status" value="1"/>
</dbReference>
<dbReference type="STRING" id="92487.SAMN02745130_01154"/>
<feature type="binding site" evidence="16">
    <location>
        <begin position="215"/>
        <end position="217"/>
    </location>
    <ligand>
        <name>substrate</name>
    </ligand>
</feature>
<gene>
    <name evidence="18" type="ORF">SAMN02745130_01154</name>
</gene>
<dbReference type="Gene3D" id="2.40.10.120">
    <property type="match status" value="1"/>
</dbReference>
<keyword evidence="11" id="KW-0378">Hydrolase</keyword>
<dbReference type="InterPro" id="IPR036034">
    <property type="entry name" value="PDZ_sf"/>
</dbReference>
<feature type="active site" description="Charge relay system" evidence="15">
    <location>
        <position position="217"/>
    </location>
</feature>
<reference evidence="18 19" key="1">
    <citation type="submission" date="2017-02" db="EMBL/GenBank/DDBJ databases">
        <authorList>
            <person name="Peterson S.W."/>
        </authorList>
    </citation>
    <scope>NUCLEOTIDE SEQUENCE [LARGE SCALE GENOMIC DNA]</scope>
    <source>
        <strain evidence="18 19">ATCC 49788</strain>
    </source>
</reference>
<evidence type="ECO:0000313" key="18">
    <source>
        <dbReference type="EMBL" id="SKA72643.1"/>
    </source>
</evidence>
<dbReference type="GO" id="GO:0042597">
    <property type="term" value="C:periplasmic space"/>
    <property type="evidence" value="ECO:0007669"/>
    <property type="project" value="UniProtKB-SubCell"/>
</dbReference>
<evidence type="ECO:0000256" key="5">
    <source>
        <dbReference type="ARBA" id="ARBA00013035"/>
    </source>
</evidence>
<dbReference type="OrthoDB" id="9758917at2"/>
<comment type="catalytic activity">
    <reaction evidence="1">
        <text>Acts on substrates that are at least partially unfolded. The cleavage site P1 residue is normally between a pair of hydrophobic residues, such as Val-|-Val.</text>
        <dbReference type="EC" id="3.4.21.107"/>
    </reaction>
</comment>
<dbReference type="EC" id="3.4.21.107" evidence="5"/>
<protein>
    <recommendedName>
        <fullName evidence="6">Probable periplasmic serine endoprotease DegP-like</fullName>
        <ecNumber evidence="5">3.4.21.107</ecNumber>
    </recommendedName>
    <alternativeName>
        <fullName evidence="14">Protease Do</fullName>
    </alternativeName>
</protein>
<comment type="similarity">
    <text evidence="4">Belongs to the peptidase S1C family.</text>
</comment>
<evidence type="ECO:0000256" key="8">
    <source>
        <dbReference type="ARBA" id="ARBA00022729"/>
    </source>
</evidence>
<keyword evidence="10" id="KW-0574">Periplasm</keyword>
<keyword evidence="7 18" id="KW-0645">Protease</keyword>
<feature type="active site" description="Charge relay system" evidence="15">
    <location>
        <position position="144"/>
    </location>
</feature>
<dbReference type="Pfam" id="PF13180">
    <property type="entry name" value="PDZ_2"/>
    <property type="match status" value="2"/>
</dbReference>
<evidence type="ECO:0000256" key="16">
    <source>
        <dbReference type="PIRSR" id="PIRSR611782-2"/>
    </source>
</evidence>
<dbReference type="RefSeq" id="WP_078921627.1">
    <property type="nucleotide sequence ID" value="NZ_FUYB01000003.1"/>
</dbReference>
<dbReference type="SUPFAM" id="SSF50494">
    <property type="entry name" value="Trypsin-like serine proteases"/>
    <property type="match status" value="1"/>
</dbReference>
<proteinExistence type="inferred from homology"/>
<feature type="domain" description="PDZ" evidence="17">
    <location>
        <begin position="273"/>
        <end position="351"/>
    </location>
</feature>
<keyword evidence="9" id="KW-0677">Repeat</keyword>
<dbReference type="PANTHER" id="PTHR22939">
    <property type="entry name" value="SERINE PROTEASE FAMILY S1C HTRA-RELATED"/>
    <property type="match status" value="1"/>
</dbReference>
<evidence type="ECO:0000256" key="11">
    <source>
        <dbReference type="ARBA" id="ARBA00022801"/>
    </source>
</evidence>
<name>A0A1T4W5X4_9GAMM</name>
<dbReference type="InterPro" id="IPR001478">
    <property type="entry name" value="PDZ"/>
</dbReference>